<name>A0A0N5AD87_9BILA</name>
<feature type="transmembrane region" description="Helical" evidence="8">
    <location>
        <begin position="5"/>
        <end position="25"/>
    </location>
</feature>
<dbReference type="AlphaFoldDB" id="A0A0N5AD87"/>
<dbReference type="GO" id="GO:0000026">
    <property type="term" value="F:alpha-1,2-mannosyltransferase activity"/>
    <property type="evidence" value="ECO:0007669"/>
    <property type="project" value="TreeGrafter"/>
</dbReference>
<proteinExistence type="inferred from homology"/>
<dbReference type="WBParaSite" id="SMUV_0000212401-mRNA-1">
    <property type="protein sequence ID" value="SMUV_0000212401-mRNA-1"/>
    <property type="gene ID" value="SMUV_0000212401"/>
</dbReference>
<dbReference type="GO" id="GO:0006506">
    <property type="term" value="P:GPI anchor biosynthetic process"/>
    <property type="evidence" value="ECO:0007669"/>
    <property type="project" value="TreeGrafter"/>
</dbReference>
<keyword evidence="5 8" id="KW-0256">Endoplasmic reticulum</keyword>
<dbReference type="Proteomes" id="UP000046393">
    <property type="component" value="Unplaced"/>
</dbReference>
<reference evidence="10" key="1">
    <citation type="submission" date="2017-02" db="UniProtKB">
        <authorList>
            <consortium name="WormBaseParasite"/>
        </authorList>
    </citation>
    <scope>IDENTIFICATION</scope>
</reference>
<feature type="transmembrane region" description="Helical" evidence="8">
    <location>
        <begin position="108"/>
        <end position="130"/>
    </location>
</feature>
<comment type="similarity">
    <text evidence="8">Belongs to the glycosyltransferase 22 family.</text>
</comment>
<evidence type="ECO:0000256" key="5">
    <source>
        <dbReference type="ARBA" id="ARBA00022824"/>
    </source>
</evidence>
<keyword evidence="3" id="KW-0808">Transferase</keyword>
<evidence type="ECO:0000313" key="10">
    <source>
        <dbReference type="WBParaSite" id="SMUV_0000212401-mRNA-1"/>
    </source>
</evidence>
<keyword evidence="4 8" id="KW-0812">Transmembrane</keyword>
<evidence type="ECO:0000256" key="3">
    <source>
        <dbReference type="ARBA" id="ARBA00022679"/>
    </source>
</evidence>
<evidence type="ECO:0000256" key="2">
    <source>
        <dbReference type="ARBA" id="ARBA00022676"/>
    </source>
</evidence>
<evidence type="ECO:0000256" key="8">
    <source>
        <dbReference type="RuleBase" id="RU363075"/>
    </source>
</evidence>
<evidence type="ECO:0000256" key="6">
    <source>
        <dbReference type="ARBA" id="ARBA00022989"/>
    </source>
</evidence>
<dbReference type="PANTHER" id="PTHR22760">
    <property type="entry name" value="GLYCOSYLTRANSFERASE"/>
    <property type="match status" value="1"/>
</dbReference>
<feature type="transmembrane region" description="Helical" evidence="8">
    <location>
        <begin position="142"/>
        <end position="160"/>
    </location>
</feature>
<feature type="transmembrane region" description="Helical" evidence="8">
    <location>
        <begin position="256"/>
        <end position="283"/>
    </location>
</feature>
<dbReference type="STRING" id="451379.A0A0N5AD87"/>
<dbReference type="InterPro" id="IPR005599">
    <property type="entry name" value="GPI_mannosylTrfase"/>
</dbReference>
<feature type="transmembrane region" description="Helical" evidence="8">
    <location>
        <begin position="313"/>
        <end position="329"/>
    </location>
</feature>
<dbReference type="PANTHER" id="PTHR22760:SF4">
    <property type="entry name" value="GPI MANNOSYLTRANSFERASE 3"/>
    <property type="match status" value="1"/>
</dbReference>
<keyword evidence="2 8" id="KW-0328">Glycosyltransferase</keyword>
<dbReference type="EC" id="2.4.1.-" evidence="8"/>
<feature type="transmembrane region" description="Helical" evidence="8">
    <location>
        <begin position="341"/>
        <end position="361"/>
    </location>
</feature>
<protein>
    <recommendedName>
        <fullName evidence="8">Mannosyltransferase</fullName>
        <ecNumber evidence="8">2.4.1.-</ecNumber>
    </recommendedName>
</protein>
<sequence length="497" mass="57366">MKSSILLGVLVAFRVVSVFFIRTWFVPDEIFQSVEVAHRIVFNSGHLSWEWRYGLRSVLHPYFIAFGYMILKLLSLDTVDTVIYLPRLMHAVVFGISDYFYYQLSKRLLTAVGARFALFSYLTSWFVWYCATRTLSNSLETALMLIALNWYPLHITANGSKSMRSYLPYLLIAFLSIFIRPTAVLIWFPLGLWHLCRCKTPLQLLLYSLFVAFLPLFLLVVVMDSLFYGHITVTLWNFASFNVFEGGSENFGTNPFYWYFSEGLFSVLTVHTFPVILGILLALVKRKVSFMPLLVALFYVLFHSFLAHKEHRFLLPVIPFLCLYSGYFFSSLSRHFSMSKLFLCFTLITVNLSLASYFGLYHQSGPNAVNNFIVANATNLSSKNFTVVQLMPCYSMPYYSYLHGFQVTVHSLDCTPNFYHITGSVDEADRFYENPQSFLLNNQLLANATYVVVFSDMYKTLAPMLENENFKLCGRFFHAHFLTSERQSSHIHVACKS</sequence>
<feature type="transmembrane region" description="Helical" evidence="8">
    <location>
        <begin position="166"/>
        <end position="192"/>
    </location>
</feature>
<feature type="transmembrane region" description="Helical" evidence="8">
    <location>
        <begin position="83"/>
        <end position="102"/>
    </location>
</feature>
<keyword evidence="7 8" id="KW-0472">Membrane</keyword>
<evidence type="ECO:0000256" key="4">
    <source>
        <dbReference type="ARBA" id="ARBA00022692"/>
    </source>
</evidence>
<feature type="transmembrane region" description="Helical" evidence="8">
    <location>
        <begin position="290"/>
        <end position="307"/>
    </location>
</feature>
<accession>A0A0N5AD87</accession>
<keyword evidence="9" id="KW-1185">Reference proteome</keyword>
<feature type="transmembrane region" description="Helical" evidence="8">
    <location>
        <begin position="53"/>
        <end position="71"/>
    </location>
</feature>
<dbReference type="Pfam" id="PF03901">
    <property type="entry name" value="Glyco_transf_22"/>
    <property type="match status" value="1"/>
</dbReference>
<feature type="transmembrane region" description="Helical" evidence="8">
    <location>
        <begin position="204"/>
        <end position="228"/>
    </location>
</feature>
<evidence type="ECO:0000313" key="9">
    <source>
        <dbReference type="Proteomes" id="UP000046393"/>
    </source>
</evidence>
<evidence type="ECO:0000256" key="1">
    <source>
        <dbReference type="ARBA" id="ARBA00004477"/>
    </source>
</evidence>
<organism evidence="9 10">
    <name type="scientific">Syphacia muris</name>
    <dbReference type="NCBI Taxonomy" id="451379"/>
    <lineage>
        <taxon>Eukaryota</taxon>
        <taxon>Metazoa</taxon>
        <taxon>Ecdysozoa</taxon>
        <taxon>Nematoda</taxon>
        <taxon>Chromadorea</taxon>
        <taxon>Rhabditida</taxon>
        <taxon>Spirurina</taxon>
        <taxon>Oxyuridomorpha</taxon>
        <taxon>Oxyuroidea</taxon>
        <taxon>Oxyuridae</taxon>
        <taxon>Syphacia</taxon>
    </lineage>
</organism>
<evidence type="ECO:0000256" key="7">
    <source>
        <dbReference type="ARBA" id="ARBA00023136"/>
    </source>
</evidence>
<dbReference type="GO" id="GO:0005789">
    <property type="term" value="C:endoplasmic reticulum membrane"/>
    <property type="evidence" value="ECO:0007669"/>
    <property type="project" value="UniProtKB-SubCell"/>
</dbReference>
<keyword evidence="6 8" id="KW-1133">Transmembrane helix</keyword>
<comment type="subcellular location">
    <subcellularLocation>
        <location evidence="1 8">Endoplasmic reticulum membrane</location>
        <topology evidence="1 8">Multi-pass membrane protein</topology>
    </subcellularLocation>
</comment>